<dbReference type="EMBL" id="JAHRHJ020000008">
    <property type="protein sequence ID" value="KAH9305051.1"/>
    <property type="molecule type" value="Genomic_DNA"/>
</dbReference>
<protein>
    <recommendedName>
        <fullName evidence="4">Maternal effect embryo arrest 22</fullName>
    </recommendedName>
</protein>
<accession>A0AA38FJE1</accession>
<evidence type="ECO:0000256" key="1">
    <source>
        <dbReference type="SAM" id="MobiDB-lite"/>
    </source>
</evidence>
<gene>
    <name evidence="2" type="ORF">KI387_009455</name>
</gene>
<dbReference type="OMA" id="NTICTII"/>
<dbReference type="PANTHER" id="PTHR35480:SF1">
    <property type="entry name" value="MATERNAL EFFECT EMBRYO ARREST 22"/>
    <property type="match status" value="1"/>
</dbReference>
<evidence type="ECO:0000313" key="2">
    <source>
        <dbReference type="EMBL" id="KAH9305051.1"/>
    </source>
</evidence>
<proteinExistence type="predicted"/>
<evidence type="ECO:0000313" key="3">
    <source>
        <dbReference type="Proteomes" id="UP000824469"/>
    </source>
</evidence>
<feature type="non-terminal residue" evidence="2">
    <location>
        <position position="1793"/>
    </location>
</feature>
<feature type="region of interest" description="Disordered" evidence="1">
    <location>
        <begin position="228"/>
        <end position="256"/>
    </location>
</feature>
<dbReference type="PANTHER" id="PTHR35480">
    <property type="entry name" value="MATERNAL EFFECT EMBRYO ARREST 22"/>
    <property type="match status" value="1"/>
</dbReference>
<feature type="compositionally biased region" description="Basic and acidic residues" evidence="1">
    <location>
        <begin position="1048"/>
        <end position="1058"/>
    </location>
</feature>
<evidence type="ECO:0008006" key="4">
    <source>
        <dbReference type="Google" id="ProtNLM"/>
    </source>
</evidence>
<sequence length="1793" mass="203978">TSMEEDREEKQGSECCQKWKDKLRKAESGRQKLREAINILEKAVRNGQEEICTLKKEFENEQKRAEDGSRRVREEERQRVELEKEHDSLKSEFASVSKRLNDFESKQKLEEDREVEHAKTMKFNVDEEKKLRELLEKERQALQFEKKRSEEMKKQANAEKTKAEEERKCADRARKKAEEERICVGIERKNFEEEKKRADAERKRAENEMATREMLEKKLQQLELEKQSAEKGRRYHEAKENAPALVENTDKKSKKEKILKEQLKKERQQLKAERKRVEEQKKQIELLEKECSVLKEQLEEEKQRFKVEMKRAEEDKNRRQTIERECSVLKEQLMSASVRNSDGKKLNGKKILEELLQKEKQELKLEGKKAKEQKKQVESLEKAYFLLKEQFEKAEMKRAEEEKRQREALESKCSVLKEELASVIQCLKSHDGQLKDTRRELQQLQMKVYPVDGSSICKRTLPKSKMLVKSRALKPNRSACLLIEDEIQRNSGLNRSNMLKTFPVAGLSVSGGNFTETIPGINSVMEPSIGGSVEKPVQSSALHSTVASFSDRKLVESQGRVARITSNSSKLRKHKKKRELVVTRESPGITEKVCTRVLALPESPMLDKDTMDSNDYRSFISKQGNALSELPKLTAETANHSEINGALEEKKCSGRKRKSEPENITDSIMDLFHKEKKMHLMIEEKLESLREALRVQQDTSVDVPSLTQMGIKPTRKRKRDNAANSLYKEDTDSGDHKIDEYKAYDNVKEVCSANSSKLNMLNQENELQEDESNDKVHIGIKEMPNLIGCSHGQAGKTRDEGHSHLVEIAPNKQVNIMGIECTVDFDFKGLLQLDNESEEELYILAKESPLSPTLPEIPFPCLEELEDDKFDPLLEQTPFNLNKLLTTRDSCMNALENKNNVPSQGFGARKTLELQKGFDEESYFQAKQNSSSFSELEKPFDVIEQLDGHCTDLFCEEAPQQFITMFTSVDCGTKEFKTNKTITNKKLQENCGVLDNNLSFDVIRKDDTLGNIDDNKPYELCGEEIDDHYVKSKLSQYQARDAGSNEGSRVKGSEDLSSRKCAKSSDTVDLKSLQPSFNTQIEMSSMENFEEHYIESDGRNVNEVIGCNIEQIKELRADEDGRHQTFTEIVPKNVVVTQNRENHSPELVEDDENAGICNGCYVGNFPIRSSYIFSAGGVGSDTIQPGDDELTESKGHFGSSLIQGNFLYVDHGKSEQTNDIGVTCEDKKQKCYLKSCQEQIKPTKICEDEEQRCFPVFWILSSSYEDENASYNLFKSIDSYLGVIFDASSGVPDLERLALSFDSAAKFTREETVSICISTLVSNLASLVANSGARRLCDPDHASFLWSKSLMDQINKVTSNNVTKGSFAKVFVLDVLVSLMTKFLTEGKVMVYTASADGKHGVSNFNGSPLEGEHRKFSVLRRIATIAEIEAGSHVLASFCLALDNMDCLYEVMYKVLRWCKKDSIWLLTVVHSITFLCWKHSLQVSKSNLLGNTICTIILLLEGHEKGVPRSLLNYFDATTVQIQAHPLSMHCPFAEDALSMDANISSLLETLNHISVSTYKCEETPIKALGCKNSVFIDNVERKVESQKRSYCQQDGHAALNNLQDVSKHGDHFRNQKSDLPCHLSVLNDTVHALELVAQYLGWDWTYNELIPQFWRMAQPNAPELLIMVIFLLVGTIGRFGIDFDEFEQSGVEELRKNLSTLLDVHSVTKDRHTFSFLCQLAAAQSLFELMLGNMKMSTSNKIGPPQGIVGRKAGRSTHLKILKKWYSNLSAVQQSLVPEYMKADISPLTS</sequence>
<feature type="region of interest" description="Disordered" evidence="1">
    <location>
        <begin position="60"/>
        <end position="88"/>
    </location>
</feature>
<feature type="region of interest" description="Disordered" evidence="1">
    <location>
        <begin position="145"/>
        <end position="169"/>
    </location>
</feature>
<feature type="region of interest" description="Disordered" evidence="1">
    <location>
        <begin position="1037"/>
        <end position="1060"/>
    </location>
</feature>
<reference evidence="2 3" key="1">
    <citation type="journal article" date="2021" name="Nat. Plants">
        <title>The Taxus genome provides insights into paclitaxel biosynthesis.</title>
        <authorList>
            <person name="Xiong X."/>
            <person name="Gou J."/>
            <person name="Liao Q."/>
            <person name="Li Y."/>
            <person name="Zhou Q."/>
            <person name="Bi G."/>
            <person name="Li C."/>
            <person name="Du R."/>
            <person name="Wang X."/>
            <person name="Sun T."/>
            <person name="Guo L."/>
            <person name="Liang H."/>
            <person name="Lu P."/>
            <person name="Wu Y."/>
            <person name="Zhang Z."/>
            <person name="Ro D.K."/>
            <person name="Shang Y."/>
            <person name="Huang S."/>
            <person name="Yan J."/>
        </authorList>
    </citation>
    <scope>NUCLEOTIDE SEQUENCE [LARGE SCALE GENOMIC DNA]</scope>
    <source>
        <strain evidence="2">Ta-2019</strain>
    </source>
</reference>
<organism evidence="2 3">
    <name type="scientific">Taxus chinensis</name>
    <name type="common">Chinese yew</name>
    <name type="synonym">Taxus wallichiana var. chinensis</name>
    <dbReference type="NCBI Taxonomy" id="29808"/>
    <lineage>
        <taxon>Eukaryota</taxon>
        <taxon>Viridiplantae</taxon>
        <taxon>Streptophyta</taxon>
        <taxon>Embryophyta</taxon>
        <taxon>Tracheophyta</taxon>
        <taxon>Spermatophyta</taxon>
        <taxon>Pinopsida</taxon>
        <taxon>Pinidae</taxon>
        <taxon>Conifers II</taxon>
        <taxon>Cupressales</taxon>
        <taxon>Taxaceae</taxon>
        <taxon>Taxus</taxon>
    </lineage>
</organism>
<name>A0AA38FJE1_TAXCH</name>
<keyword evidence="3" id="KW-1185">Reference proteome</keyword>
<dbReference type="Proteomes" id="UP000824469">
    <property type="component" value="Unassembled WGS sequence"/>
</dbReference>
<comment type="caution">
    <text evidence="2">The sequence shown here is derived from an EMBL/GenBank/DDBJ whole genome shotgun (WGS) entry which is preliminary data.</text>
</comment>
<feature type="region of interest" description="Disordered" evidence="1">
    <location>
        <begin position="711"/>
        <end position="734"/>
    </location>
</feature>
<feature type="compositionally biased region" description="Basic and acidic residues" evidence="1">
    <location>
        <begin position="228"/>
        <end position="240"/>
    </location>
</feature>